<evidence type="ECO:0000313" key="3">
    <source>
        <dbReference type="Proteomes" id="UP000250235"/>
    </source>
</evidence>
<keyword evidence="3" id="KW-1185">Reference proteome</keyword>
<accession>A0A2Z7C867</accession>
<dbReference type="AlphaFoldDB" id="A0A2Z7C867"/>
<reference evidence="2 3" key="1">
    <citation type="journal article" date="2015" name="Proc. Natl. Acad. Sci. U.S.A.">
        <title>The resurrection genome of Boea hygrometrica: A blueprint for survival of dehydration.</title>
        <authorList>
            <person name="Xiao L."/>
            <person name="Yang G."/>
            <person name="Zhang L."/>
            <person name="Yang X."/>
            <person name="Zhao S."/>
            <person name="Ji Z."/>
            <person name="Zhou Q."/>
            <person name="Hu M."/>
            <person name="Wang Y."/>
            <person name="Chen M."/>
            <person name="Xu Y."/>
            <person name="Jin H."/>
            <person name="Xiao X."/>
            <person name="Hu G."/>
            <person name="Bao F."/>
            <person name="Hu Y."/>
            <person name="Wan P."/>
            <person name="Li L."/>
            <person name="Deng X."/>
            <person name="Kuang T."/>
            <person name="Xiang C."/>
            <person name="Zhu J.K."/>
            <person name="Oliver M.J."/>
            <person name="He Y."/>
        </authorList>
    </citation>
    <scope>NUCLEOTIDE SEQUENCE [LARGE SCALE GENOMIC DNA]</scope>
    <source>
        <strain evidence="3">cv. XS01</strain>
    </source>
</reference>
<evidence type="ECO:0000256" key="1">
    <source>
        <dbReference type="SAM" id="MobiDB-lite"/>
    </source>
</evidence>
<evidence type="ECO:0000313" key="2">
    <source>
        <dbReference type="EMBL" id="KZV43046.1"/>
    </source>
</evidence>
<gene>
    <name evidence="2" type="ORF">F511_21812</name>
</gene>
<protein>
    <submittedName>
        <fullName evidence="2">Uncharacterized protein</fullName>
    </submittedName>
</protein>
<proteinExistence type="predicted"/>
<organism evidence="2 3">
    <name type="scientific">Dorcoceras hygrometricum</name>
    <dbReference type="NCBI Taxonomy" id="472368"/>
    <lineage>
        <taxon>Eukaryota</taxon>
        <taxon>Viridiplantae</taxon>
        <taxon>Streptophyta</taxon>
        <taxon>Embryophyta</taxon>
        <taxon>Tracheophyta</taxon>
        <taxon>Spermatophyta</taxon>
        <taxon>Magnoliopsida</taxon>
        <taxon>eudicotyledons</taxon>
        <taxon>Gunneridae</taxon>
        <taxon>Pentapetalae</taxon>
        <taxon>asterids</taxon>
        <taxon>lamiids</taxon>
        <taxon>Lamiales</taxon>
        <taxon>Gesneriaceae</taxon>
        <taxon>Didymocarpoideae</taxon>
        <taxon>Trichosporeae</taxon>
        <taxon>Loxocarpinae</taxon>
        <taxon>Dorcoceras</taxon>
    </lineage>
</organism>
<sequence length="390" mass="42579">MVADRGQFVARLVMPQAVQPCANCCVVAGRWVRTVAPLERWWPTAGNAPSRRCCFDWSSAAAREEGDKGWSLAGQWTRTAARCWAWSSRMVAPLAGVVVRRWRMERRSCSGRARALAPCNFSFVAAAGRPLLRRVSDDVVTAGKHVEISASRFVRVFNLPTDGLIDLLEVPNDLVLQARTLFSRSAGSFDAVTHERFLMMTAIHFGIKVNWRKILFEVLKEMVDRTTKRAKGFAAQICVILKGDPAVTLGEVKTFPPSKIISVKTVNTYVATNKTIDARGEIDEPDVATVAIVKKKSVSKKRPVTVSEAAVVKKKRTSSGKAVSKEKGLAIVSAALDAEPIQTVGPTPAMPVVHPPAPKLKAPKRKLRLTAGSDDESVAKEQSVEDAVLQ</sequence>
<name>A0A2Z7C867_9LAMI</name>
<dbReference type="Proteomes" id="UP000250235">
    <property type="component" value="Unassembled WGS sequence"/>
</dbReference>
<dbReference type="EMBL" id="KQ998222">
    <property type="protein sequence ID" value="KZV43046.1"/>
    <property type="molecule type" value="Genomic_DNA"/>
</dbReference>
<feature type="region of interest" description="Disordered" evidence="1">
    <location>
        <begin position="345"/>
        <end position="390"/>
    </location>
</feature>